<dbReference type="EMBL" id="JADEXS010000106">
    <property type="protein sequence ID" value="MBE9022814.1"/>
    <property type="molecule type" value="Genomic_DNA"/>
</dbReference>
<comment type="caution">
    <text evidence="4">The sequence shown here is derived from an EMBL/GenBank/DDBJ whole genome shotgun (WGS) entry which is preliminary data.</text>
</comment>
<protein>
    <submittedName>
        <fullName evidence="4">EamA family transporter</fullName>
    </submittedName>
</protein>
<dbReference type="InterPro" id="IPR000620">
    <property type="entry name" value="EamA_dom"/>
</dbReference>
<keyword evidence="5" id="KW-1185">Reference proteome</keyword>
<feature type="transmembrane region" description="Helical" evidence="2">
    <location>
        <begin position="236"/>
        <end position="253"/>
    </location>
</feature>
<name>A0A8J7DFY7_DESMC</name>
<dbReference type="PANTHER" id="PTHR22911:SF137">
    <property type="entry name" value="SOLUTE CARRIER FAMILY 35 MEMBER G2-RELATED"/>
    <property type="match status" value="1"/>
</dbReference>
<feature type="transmembrane region" description="Helical" evidence="2">
    <location>
        <begin position="48"/>
        <end position="67"/>
    </location>
</feature>
<feature type="domain" description="EamA" evidence="3">
    <location>
        <begin position="175"/>
        <end position="308"/>
    </location>
</feature>
<feature type="domain" description="EamA" evidence="3">
    <location>
        <begin position="46"/>
        <end position="159"/>
    </location>
</feature>
<feature type="transmembrane region" description="Helical" evidence="2">
    <location>
        <begin position="172"/>
        <end position="192"/>
    </location>
</feature>
<feature type="transmembrane region" description="Helical" evidence="2">
    <location>
        <begin position="265"/>
        <end position="285"/>
    </location>
</feature>
<dbReference type="PANTHER" id="PTHR22911">
    <property type="entry name" value="ACYL-MALONYL CONDENSING ENZYME-RELATED"/>
    <property type="match status" value="1"/>
</dbReference>
<dbReference type="RefSeq" id="WP_193915852.1">
    <property type="nucleotide sequence ID" value="NZ_JADEXS020000001.1"/>
</dbReference>
<evidence type="ECO:0000313" key="5">
    <source>
        <dbReference type="Proteomes" id="UP000622533"/>
    </source>
</evidence>
<keyword evidence="2" id="KW-1133">Transmembrane helix</keyword>
<feature type="transmembrane region" description="Helical" evidence="2">
    <location>
        <begin position="204"/>
        <end position="224"/>
    </location>
</feature>
<dbReference type="GO" id="GO:0016020">
    <property type="term" value="C:membrane"/>
    <property type="evidence" value="ECO:0007669"/>
    <property type="project" value="InterPro"/>
</dbReference>
<dbReference type="InterPro" id="IPR037185">
    <property type="entry name" value="EmrE-like"/>
</dbReference>
<evidence type="ECO:0000256" key="1">
    <source>
        <dbReference type="ARBA" id="ARBA00007362"/>
    </source>
</evidence>
<dbReference type="Proteomes" id="UP000622533">
    <property type="component" value="Unassembled WGS sequence"/>
</dbReference>
<keyword evidence="2" id="KW-0812">Transmembrane</keyword>
<accession>A0A8J7DFY7</accession>
<comment type="similarity">
    <text evidence="1">Belongs to the EamA transporter family.</text>
</comment>
<proteinExistence type="inferred from homology"/>
<reference evidence="4" key="1">
    <citation type="submission" date="2020-10" db="EMBL/GenBank/DDBJ databases">
        <authorList>
            <person name="Castelo-Branco R."/>
            <person name="Eusebio N."/>
            <person name="Adriana R."/>
            <person name="Vieira A."/>
            <person name="Brugerolle De Fraissinette N."/>
            <person name="Rezende De Castro R."/>
            <person name="Schneider M.P."/>
            <person name="Vasconcelos V."/>
            <person name="Leao P.N."/>
        </authorList>
    </citation>
    <scope>NUCLEOTIDE SEQUENCE</scope>
    <source>
        <strain evidence="4">LEGE 12446</strain>
    </source>
</reference>
<feature type="transmembrane region" description="Helical" evidence="2">
    <location>
        <begin position="143"/>
        <end position="160"/>
    </location>
</feature>
<dbReference type="SUPFAM" id="SSF103481">
    <property type="entry name" value="Multidrug resistance efflux transporter EmrE"/>
    <property type="match status" value="2"/>
</dbReference>
<evidence type="ECO:0000259" key="3">
    <source>
        <dbReference type="Pfam" id="PF00892"/>
    </source>
</evidence>
<feature type="transmembrane region" description="Helical" evidence="2">
    <location>
        <begin position="291"/>
        <end position="313"/>
    </location>
</feature>
<dbReference type="AlphaFoldDB" id="A0A8J7DFY7"/>
<organism evidence="4 5">
    <name type="scientific">Desmonostoc muscorum LEGE 12446</name>
    <dbReference type="NCBI Taxonomy" id="1828758"/>
    <lineage>
        <taxon>Bacteria</taxon>
        <taxon>Bacillati</taxon>
        <taxon>Cyanobacteriota</taxon>
        <taxon>Cyanophyceae</taxon>
        <taxon>Nostocales</taxon>
        <taxon>Nostocaceae</taxon>
        <taxon>Desmonostoc</taxon>
    </lineage>
</organism>
<gene>
    <name evidence="4" type="ORF">IQ276_10335</name>
</gene>
<evidence type="ECO:0000256" key="2">
    <source>
        <dbReference type="SAM" id="Phobius"/>
    </source>
</evidence>
<dbReference type="Pfam" id="PF00892">
    <property type="entry name" value="EamA"/>
    <property type="match status" value="2"/>
</dbReference>
<keyword evidence="2" id="KW-0472">Membrane</keyword>
<feature type="transmembrane region" description="Helical" evidence="2">
    <location>
        <begin position="88"/>
        <end position="110"/>
    </location>
</feature>
<evidence type="ECO:0000313" key="4">
    <source>
        <dbReference type="EMBL" id="MBE9022814.1"/>
    </source>
</evidence>
<feature type="transmembrane region" description="Helical" evidence="2">
    <location>
        <begin position="116"/>
        <end position="136"/>
    </location>
</feature>
<sequence length="323" mass="35677">MLGILTVLLSSFVLAFHNVTVRVLFSEHLVLSFFLLGGYVKPDLQNSFLLMFMRMLLVVPLMASLAFKLYPSAFKELRELFTRQYRNILIQALICGVLMFVYVTLLYVAIGLITTGIATTLFFIYPVFTALLSWKFFGQRPTFFRWLVMGIILVGCVLVIPQSSGSHSNHTIVVGIVASISAGIVYAFYNVIAQKCLEKFHPVPFTWISFASTLLLSGVSLLFWPVSTTQIDWTPLWIGSIFSGLVSFVGHILNNLGIRMIGATTASIIGSSSPALTAIVAWATISETLNLIQIMGIGVVTFGIALLSGESFFQSFKIRRTGE</sequence>